<name>A0A5B7CGD8_PORTR</name>
<sequence>MRQWPPSSRGARHTPPCRCEESKSRLDQMLLLEREVSYHASFALLWTSLHRLSPAPRPPRHPATLPPCHPGQQHQAGGSDCSLCWAMQERPCCPQREQCAAACESSRHLPAVVKESAADTAHTVGPCTGVFITALFGFLTWRN</sequence>
<accession>A0A5B7CGD8</accession>
<dbReference type="Proteomes" id="UP000324222">
    <property type="component" value="Unassembled WGS sequence"/>
</dbReference>
<proteinExistence type="predicted"/>
<comment type="caution">
    <text evidence="1">The sequence shown here is derived from an EMBL/GenBank/DDBJ whole genome shotgun (WGS) entry which is preliminary data.</text>
</comment>
<dbReference type="AlphaFoldDB" id="A0A5B7CGD8"/>
<dbReference type="EMBL" id="VSRR010000033">
    <property type="protein sequence ID" value="MPC08527.1"/>
    <property type="molecule type" value="Genomic_DNA"/>
</dbReference>
<evidence type="ECO:0000313" key="2">
    <source>
        <dbReference type="Proteomes" id="UP000324222"/>
    </source>
</evidence>
<gene>
    <name evidence="1" type="ORF">E2C01_001114</name>
</gene>
<protein>
    <submittedName>
        <fullName evidence="1">Uncharacterized protein</fullName>
    </submittedName>
</protein>
<organism evidence="1 2">
    <name type="scientific">Portunus trituberculatus</name>
    <name type="common">Swimming crab</name>
    <name type="synonym">Neptunus trituberculatus</name>
    <dbReference type="NCBI Taxonomy" id="210409"/>
    <lineage>
        <taxon>Eukaryota</taxon>
        <taxon>Metazoa</taxon>
        <taxon>Ecdysozoa</taxon>
        <taxon>Arthropoda</taxon>
        <taxon>Crustacea</taxon>
        <taxon>Multicrustacea</taxon>
        <taxon>Malacostraca</taxon>
        <taxon>Eumalacostraca</taxon>
        <taxon>Eucarida</taxon>
        <taxon>Decapoda</taxon>
        <taxon>Pleocyemata</taxon>
        <taxon>Brachyura</taxon>
        <taxon>Eubrachyura</taxon>
        <taxon>Portunoidea</taxon>
        <taxon>Portunidae</taxon>
        <taxon>Portuninae</taxon>
        <taxon>Portunus</taxon>
    </lineage>
</organism>
<reference evidence="1 2" key="1">
    <citation type="submission" date="2019-05" db="EMBL/GenBank/DDBJ databases">
        <title>Another draft genome of Portunus trituberculatus and its Hox gene families provides insights of decapod evolution.</title>
        <authorList>
            <person name="Jeong J.-H."/>
            <person name="Song I."/>
            <person name="Kim S."/>
            <person name="Choi T."/>
            <person name="Kim D."/>
            <person name="Ryu S."/>
            <person name="Kim W."/>
        </authorList>
    </citation>
    <scope>NUCLEOTIDE SEQUENCE [LARGE SCALE GENOMIC DNA]</scope>
    <source>
        <tissue evidence="1">Muscle</tissue>
    </source>
</reference>
<evidence type="ECO:0000313" key="1">
    <source>
        <dbReference type="EMBL" id="MPC08527.1"/>
    </source>
</evidence>
<keyword evidence="2" id="KW-1185">Reference proteome</keyword>